<evidence type="ECO:0000256" key="1">
    <source>
        <dbReference type="SAM" id="Coils"/>
    </source>
</evidence>
<evidence type="ECO:0000313" key="3">
    <source>
        <dbReference type="EMBL" id="NVN30303.1"/>
    </source>
</evidence>
<reference evidence="2 4" key="2">
    <citation type="submission" date="2020-08" db="EMBL/GenBank/DDBJ databases">
        <title>Genomic Encyclopedia of Type Strains, Phase III (KMG-III): the genomes of soil and plant-associated and newly described type strains.</title>
        <authorList>
            <person name="Whitman W."/>
        </authorList>
    </citation>
    <scope>NUCLEOTIDE SEQUENCE [LARGE SCALE GENOMIC DNA]</scope>
    <source>
        <strain evidence="2 4">CECT 8088</strain>
    </source>
</reference>
<evidence type="ECO:0000313" key="4">
    <source>
        <dbReference type="Proteomes" id="UP000557688"/>
    </source>
</evidence>
<reference evidence="3 5" key="1">
    <citation type="submission" date="2020-06" db="EMBL/GenBank/DDBJ databases">
        <title>Description of novel acetic acid bacteria.</title>
        <authorList>
            <person name="Sombolestani A."/>
        </authorList>
    </citation>
    <scope>NUCLEOTIDE SEQUENCE [LARGE SCALE GENOMIC DNA]</scope>
    <source>
        <strain evidence="3 5">LMG 26838</strain>
    </source>
</reference>
<feature type="coiled-coil region" evidence="1">
    <location>
        <begin position="169"/>
        <end position="207"/>
    </location>
</feature>
<name>A0A839UYW2_9PROT</name>
<dbReference type="Proteomes" id="UP000565205">
    <property type="component" value="Unassembled WGS sequence"/>
</dbReference>
<evidence type="ECO:0000313" key="2">
    <source>
        <dbReference type="EMBL" id="MBB3173543.1"/>
    </source>
</evidence>
<dbReference type="EMBL" id="JACHXV010000004">
    <property type="protein sequence ID" value="MBB3173543.1"/>
    <property type="molecule type" value="Genomic_DNA"/>
</dbReference>
<dbReference type="AlphaFoldDB" id="A0A839UYW2"/>
<dbReference type="RefSeq" id="WP_176623728.1">
    <property type="nucleotide sequence ID" value="NZ_JABXXQ010000131.1"/>
</dbReference>
<gene>
    <name evidence="2" type="ORF">FHR90_001366</name>
    <name evidence="3" type="ORF">HUK83_08145</name>
</gene>
<accession>A0A839UYW2</accession>
<protein>
    <submittedName>
        <fullName evidence="2">ElaB/YqjD/DUF883 family membrane-anchored ribosome-binding protein</fullName>
    </submittedName>
</protein>
<dbReference type="Proteomes" id="UP000557688">
    <property type="component" value="Unassembled WGS sequence"/>
</dbReference>
<evidence type="ECO:0000313" key="5">
    <source>
        <dbReference type="Proteomes" id="UP000565205"/>
    </source>
</evidence>
<dbReference type="EMBL" id="JABXXQ010000131">
    <property type="protein sequence ID" value="NVN30303.1"/>
    <property type="molecule type" value="Genomic_DNA"/>
</dbReference>
<organism evidence="2 4">
    <name type="scientific">Endobacter medicaginis</name>
    <dbReference type="NCBI Taxonomy" id="1181271"/>
    <lineage>
        <taxon>Bacteria</taxon>
        <taxon>Pseudomonadati</taxon>
        <taxon>Pseudomonadota</taxon>
        <taxon>Alphaproteobacteria</taxon>
        <taxon>Acetobacterales</taxon>
        <taxon>Acetobacteraceae</taxon>
        <taxon>Endobacter</taxon>
    </lineage>
</organism>
<keyword evidence="1" id="KW-0175">Coiled coil</keyword>
<dbReference type="Gene3D" id="1.20.120.20">
    <property type="entry name" value="Apolipoprotein"/>
    <property type="match status" value="1"/>
</dbReference>
<comment type="caution">
    <text evidence="2">The sequence shown here is derived from an EMBL/GenBank/DDBJ whole genome shotgun (WGS) entry which is preliminary data.</text>
</comment>
<sequence length="309" mass="31921">MPRSDAAKLHDLQAQLDTLSSETPDLAAIGPAVKEAVAPVGEKIEQISDRVHAQADEARAAVSDVAEKVSATFSEAVDRVSAAADASTRLVDRAVGGYRRLRDSTGLSDATLLGIVAGASATAAGVIVALTRSKPKTSTLTLPGGHQIELGPEATAAAEKLGKLSRKARKKAEARIQDAADASAAAAAEARKKLDKARRKAKKQLGQFSPADQLAALREAAAPVLNTQNLQANVKAGTDWLKDAAQKLQAMSAQLDTAPVKAQATKAAGSAKIAAQDAAGVPVALRDALVKAGWTPPKPKKSWTRVLGF</sequence>
<keyword evidence="4" id="KW-1185">Reference proteome</keyword>
<proteinExistence type="predicted"/>